<sequence>MTVPTGPQRTRIISVIAATVIALACGTNYVYSAWAPQFASKLKLSSTKTNLIGTMGNLGMYASGVPVGMLIDARGPRWGVALGTVLFGAGYYPIAKAFDAGPGVYSMASLCLFSFFTGAGSCSAFTASIKAAALNFPDHRGTATAFPLAAFGLSAFFFATLALALPHDESHFLLLLATGTVCLPAASFFFLHTPSEHTYQQLPQHESQRLHRTRSPEDEQDSTHVDTNPPAPTQHRKQFSTSTVTTTRGGSPSEYPESPVNDSEQSSLLPSESDNFEDTKHTSIVSDGRDVPHQPQTDIRGFRLLPHPEFWQLFIMLGLMTGIGLMTINNIGNIAQALWLRRDPNTPGSFIAQRQVLHVSILSVLSFTGRLCSGIGSDILVRRYNMSRFWCLFASSSVFVVAQICAMTITNPTYLVFVSGLSGLAYGMLFGVYPSLVAHTFGVSGLSQNWGTMTLAPVISGNIFNLIYGKIYDSHSIVDDKTGDLQCLEGKACYEGAFWMTLGASVCALALCLWSIWHENRVHHSGKRKEMGKRKQSTASAVR</sequence>
<dbReference type="EMBL" id="JAPDRQ010000058">
    <property type="protein sequence ID" value="KAJ9657859.1"/>
    <property type="molecule type" value="Genomic_DNA"/>
</dbReference>
<gene>
    <name evidence="1" type="ORF">H2198_004055</name>
</gene>
<proteinExistence type="predicted"/>
<dbReference type="Proteomes" id="UP001172386">
    <property type="component" value="Unassembled WGS sequence"/>
</dbReference>
<comment type="caution">
    <text evidence="1">The sequence shown here is derived from an EMBL/GenBank/DDBJ whole genome shotgun (WGS) entry which is preliminary data.</text>
</comment>
<evidence type="ECO:0000313" key="1">
    <source>
        <dbReference type="EMBL" id="KAJ9657859.1"/>
    </source>
</evidence>
<reference evidence="1" key="1">
    <citation type="submission" date="2022-10" db="EMBL/GenBank/DDBJ databases">
        <title>Culturing micro-colonial fungi from biological soil crusts in the Mojave desert and describing Neophaeococcomyces mojavensis, and introducing the new genera and species Taxawa tesnikishii.</title>
        <authorList>
            <person name="Kurbessoian T."/>
            <person name="Stajich J.E."/>
        </authorList>
    </citation>
    <scope>NUCLEOTIDE SEQUENCE</scope>
    <source>
        <strain evidence="1">JES_112</strain>
    </source>
</reference>
<organism evidence="1 2">
    <name type="scientific">Neophaeococcomyces mojaviensis</name>
    <dbReference type="NCBI Taxonomy" id="3383035"/>
    <lineage>
        <taxon>Eukaryota</taxon>
        <taxon>Fungi</taxon>
        <taxon>Dikarya</taxon>
        <taxon>Ascomycota</taxon>
        <taxon>Pezizomycotina</taxon>
        <taxon>Eurotiomycetes</taxon>
        <taxon>Chaetothyriomycetidae</taxon>
        <taxon>Chaetothyriales</taxon>
        <taxon>Chaetothyriales incertae sedis</taxon>
        <taxon>Neophaeococcomyces</taxon>
    </lineage>
</organism>
<evidence type="ECO:0000313" key="2">
    <source>
        <dbReference type="Proteomes" id="UP001172386"/>
    </source>
</evidence>
<accession>A0ACC3A9Y8</accession>
<keyword evidence="2" id="KW-1185">Reference proteome</keyword>
<protein>
    <submittedName>
        <fullName evidence="1">Uncharacterized protein</fullName>
    </submittedName>
</protein>
<name>A0ACC3A9Y8_9EURO</name>